<proteinExistence type="predicted"/>
<dbReference type="Proteomes" id="UP000248584">
    <property type="component" value="Unassembled WGS sequence"/>
</dbReference>
<accession>A0ABX5Q0I8</accession>
<sequence>MSDIIYSIPWRCTTQFRDLGIDGSGGSDSRNINSYLEYTFGNNNVKDVKKRWKIRR</sequence>
<reference evidence="1 2" key="1">
    <citation type="submission" date="2018-06" db="EMBL/GenBank/DDBJ databases">
        <title>Genomic Encyclopedia of Archaeal and Bacterial Type Strains, Phase II (KMG-II): from individual species to whole genera.</title>
        <authorList>
            <person name="Goeker M."/>
        </authorList>
    </citation>
    <scope>NUCLEOTIDE SEQUENCE [LARGE SCALE GENOMIC DNA]</scope>
    <source>
        <strain evidence="1 2">DSM 17205</strain>
    </source>
</reference>
<gene>
    <name evidence="1" type="ORF">LX97_00554</name>
</gene>
<organism evidence="1 2">
    <name type="scientific">Nonlabens dokdonensis</name>
    <dbReference type="NCBI Taxonomy" id="328515"/>
    <lineage>
        <taxon>Bacteria</taxon>
        <taxon>Pseudomonadati</taxon>
        <taxon>Bacteroidota</taxon>
        <taxon>Flavobacteriia</taxon>
        <taxon>Flavobacteriales</taxon>
        <taxon>Flavobacteriaceae</taxon>
        <taxon>Nonlabens</taxon>
    </lineage>
</organism>
<evidence type="ECO:0000313" key="1">
    <source>
        <dbReference type="EMBL" id="PZX43553.1"/>
    </source>
</evidence>
<protein>
    <submittedName>
        <fullName evidence="1">Uncharacterized protein</fullName>
    </submittedName>
</protein>
<comment type="caution">
    <text evidence="1">The sequence shown here is derived from an EMBL/GenBank/DDBJ whole genome shotgun (WGS) entry which is preliminary data.</text>
</comment>
<keyword evidence="2" id="KW-1185">Reference proteome</keyword>
<dbReference type="RefSeq" id="WP_015361367.1">
    <property type="nucleotide sequence ID" value="NZ_QKZR01000001.1"/>
</dbReference>
<evidence type="ECO:0000313" key="2">
    <source>
        <dbReference type="Proteomes" id="UP000248584"/>
    </source>
</evidence>
<dbReference type="EMBL" id="QKZR01000001">
    <property type="protein sequence ID" value="PZX43553.1"/>
    <property type="molecule type" value="Genomic_DNA"/>
</dbReference>
<name>A0ABX5Q0I8_9FLAO</name>